<dbReference type="EMBL" id="BDIP01001603">
    <property type="protein sequence ID" value="GIQ84744.1"/>
    <property type="molecule type" value="Genomic_DNA"/>
</dbReference>
<organism evidence="1 2">
    <name type="scientific">Kipferlia bialata</name>
    <dbReference type="NCBI Taxonomy" id="797122"/>
    <lineage>
        <taxon>Eukaryota</taxon>
        <taxon>Metamonada</taxon>
        <taxon>Carpediemonas-like organisms</taxon>
        <taxon>Kipferlia</taxon>
    </lineage>
</organism>
<name>A0A9K3CWU4_9EUKA</name>
<gene>
    <name evidence="1" type="ORF">KIPB_006295</name>
</gene>
<dbReference type="Gene3D" id="3.40.630.30">
    <property type="match status" value="1"/>
</dbReference>
<sequence>MTEVIPNRRPTIREVGTGSVIGFVDFIRFREKQYWMAIHVRPVSTKMAQTIADVIKGLWPGNIATNAMQGGIRHTKTTQPLNVPGMDGQLSVTVEAGGSPGPLGGVLVPRGCGFHFIVKYHSESESGASTKKETASDKVAVCSDPSPDLVVAKGTLALHNSKMGMAGPTIDKIEVAEEWQGKGIGSALLRYMEVTGCEAMPRGCYIDFESFGVLLQVANIQSEKGIDWFVAKGYGPRYVEMSKSPFDVLMCTLLSRQGPTTGSEEPDSAD</sequence>
<dbReference type="Proteomes" id="UP000265618">
    <property type="component" value="Unassembled WGS sequence"/>
</dbReference>
<keyword evidence="2" id="KW-1185">Reference proteome</keyword>
<comment type="caution">
    <text evidence="1">The sequence shown here is derived from an EMBL/GenBank/DDBJ whole genome shotgun (WGS) entry which is preliminary data.</text>
</comment>
<dbReference type="SUPFAM" id="SSF55729">
    <property type="entry name" value="Acyl-CoA N-acyltransferases (Nat)"/>
    <property type="match status" value="1"/>
</dbReference>
<evidence type="ECO:0000313" key="1">
    <source>
        <dbReference type="EMBL" id="GIQ84744.1"/>
    </source>
</evidence>
<evidence type="ECO:0000313" key="2">
    <source>
        <dbReference type="Proteomes" id="UP000265618"/>
    </source>
</evidence>
<dbReference type="CDD" id="cd04301">
    <property type="entry name" value="NAT_SF"/>
    <property type="match status" value="1"/>
</dbReference>
<dbReference type="AlphaFoldDB" id="A0A9K3CWU4"/>
<accession>A0A9K3CWU4</accession>
<dbReference type="InterPro" id="IPR016181">
    <property type="entry name" value="Acyl_CoA_acyltransferase"/>
</dbReference>
<proteinExistence type="predicted"/>
<reference evidence="1 2" key="1">
    <citation type="journal article" date="2018" name="PLoS ONE">
        <title>The draft genome of Kipferlia bialata reveals reductive genome evolution in fornicate parasites.</title>
        <authorList>
            <person name="Tanifuji G."/>
            <person name="Takabayashi S."/>
            <person name="Kume K."/>
            <person name="Takagi M."/>
            <person name="Nakayama T."/>
            <person name="Kamikawa R."/>
            <person name="Inagaki Y."/>
            <person name="Hashimoto T."/>
        </authorList>
    </citation>
    <scope>NUCLEOTIDE SEQUENCE [LARGE SCALE GENOMIC DNA]</scope>
    <source>
        <strain evidence="1">NY0173</strain>
    </source>
</reference>
<protein>
    <submittedName>
        <fullName evidence="1">Uncharacterized protein</fullName>
    </submittedName>
</protein>